<dbReference type="GO" id="GO:0033765">
    <property type="term" value="F:steroid dehydrogenase activity, acting on the CH-CH group of donors"/>
    <property type="evidence" value="ECO:0007669"/>
    <property type="project" value="UniProtKB-ARBA"/>
</dbReference>
<evidence type="ECO:0000313" key="5">
    <source>
        <dbReference type="Proteomes" id="UP000611762"/>
    </source>
</evidence>
<name>A0A926DNP1_9FIRM</name>
<sequence>MQRGQIEFSGKLLTLYSVDTLIVGSGCAGLNAADSLFDFGHQDIALVTEGINMGTSRNTGSDKQTYYKLSLASGESDSVSELAQTLFSGGGVNGDTALAEAACSVRSFIKLVNLGVPFPTNRYGEYVGYTTDHDNRKRATSAGPLTSKFMTECLEQSVRRKQIEILDETIVFKLLVEDGAVSGAAGFDKKKNEFVMFRCKNIVLATGGHCQIYKNTVYPPGQTGMTGMALEAGAEGANLQEWQYGIASVDFKWNLSGTYQQVMPRYISVDENGTKREFLPGYLKSVADSVNFVFLKGYQWPFDTEKICGSSVIDFIVYNETVNKNRTVYLDFTCEPTALLNGFGDLSQEAYTYLKSSDALIKTPIHRLLKMNRQAVELFYRQGIDLSREPLKITVAAQHTNGGLAVDENWETNIKGLYAVGEAAGTFGTYRPGGTALNAAQVGALRAAEHIAYAKETRVLKATEAYKQIAMEQGMDDFFRLTAANSGRGNVGFKKTYEALQAEMSRCASMIRNMIEMERLKEAVSSELCRFWQAAEGVSADDIPACLKYRDMLITQTAVLDAMIFSGKKMGSRGGALVLKDSKTFWSAADILHLAPKSSNAFCDKIIYTTYRQAGADSRMEDVRPIPKSDNWFETVWNEFLERRGKHA</sequence>
<evidence type="ECO:0000313" key="4">
    <source>
        <dbReference type="EMBL" id="MBC8541696.1"/>
    </source>
</evidence>
<dbReference type="SUPFAM" id="SSF51905">
    <property type="entry name" value="FAD/NAD(P)-binding domain"/>
    <property type="match status" value="1"/>
</dbReference>
<dbReference type="Gene3D" id="3.50.50.60">
    <property type="entry name" value="FAD/NAD(P)-binding domain"/>
    <property type="match status" value="2"/>
</dbReference>
<reference evidence="4" key="1">
    <citation type="submission" date="2020-08" db="EMBL/GenBank/DDBJ databases">
        <title>Genome public.</title>
        <authorList>
            <person name="Liu C."/>
            <person name="Sun Q."/>
        </authorList>
    </citation>
    <scope>NUCLEOTIDE SEQUENCE</scope>
    <source>
        <strain evidence="4">H8</strain>
    </source>
</reference>
<accession>A0A926DNP1</accession>
<dbReference type="InterPro" id="IPR030664">
    <property type="entry name" value="SdhA/FrdA/AprA"/>
</dbReference>
<dbReference type="Proteomes" id="UP000611762">
    <property type="component" value="Unassembled WGS sequence"/>
</dbReference>
<evidence type="ECO:0000256" key="1">
    <source>
        <dbReference type="ARBA" id="ARBA00022630"/>
    </source>
</evidence>
<dbReference type="EMBL" id="JACRSU010000005">
    <property type="protein sequence ID" value="MBC8541696.1"/>
    <property type="molecule type" value="Genomic_DNA"/>
</dbReference>
<keyword evidence="5" id="KW-1185">Reference proteome</keyword>
<dbReference type="RefSeq" id="WP_249313719.1">
    <property type="nucleotide sequence ID" value="NZ_JACRSU010000005.1"/>
</dbReference>
<feature type="domain" description="FAD-dependent oxidoreductase 2 FAD-binding" evidence="3">
    <location>
        <begin position="19"/>
        <end position="434"/>
    </location>
</feature>
<dbReference type="GO" id="GO:0005886">
    <property type="term" value="C:plasma membrane"/>
    <property type="evidence" value="ECO:0007669"/>
    <property type="project" value="TreeGrafter"/>
</dbReference>
<dbReference type="PANTHER" id="PTHR11632">
    <property type="entry name" value="SUCCINATE DEHYDROGENASE 2 FLAVOPROTEIN SUBUNIT"/>
    <property type="match status" value="1"/>
</dbReference>
<comment type="caution">
    <text evidence="4">The sequence shown here is derived from an EMBL/GenBank/DDBJ whole genome shotgun (WGS) entry which is preliminary data.</text>
</comment>
<dbReference type="GO" id="GO:0009061">
    <property type="term" value="P:anaerobic respiration"/>
    <property type="evidence" value="ECO:0007669"/>
    <property type="project" value="TreeGrafter"/>
</dbReference>
<proteinExistence type="predicted"/>
<dbReference type="InterPro" id="IPR027477">
    <property type="entry name" value="Succ_DH/fumarate_Rdtase_cat_sf"/>
</dbReference>
<dbReference type="GO" id="GO:0050660">
    <property type="term" value="F:flavin adenine dinucleotide binding"/>
    <property type="evidence" value="ECO:0007669"/>
    <property type="project" value="TreeGrafter"/>
</dbReference>
<gene>
    <name evidence="4" type="ORF">H8698_11980</name>
</gene>
<dbReference type="PANTHER" id="PTHR11632:SF51">
    <property type="entry name" value="SUCCINATE DEHYDROGENASE [UBIQUINONE] FLAVOPROTEIN SUBUNIT, MITOCHONDRIAL"/>
    <property type="match status" value="1"/>
</dbReference>
<evidence type="ECO:0000256" key="2">
    <source>
        <dbReference type="ARBA" id="ARBA00023002"/>
    </source>
</evidence>
<dbReference type="PRINTS" id="PR00368">
    <property type="entry name" value="FADPNR"/>
</dbReference>
<dbReference type="InterPro" id="IPR003953">
    <property type="entry name" value="FAD-dep_OxRdtase_2_FAD-bd"/>
</dbReference>
<dbReference type="AlphaFoldDB" id="A0A926DNP1"/>
<keyword evidence="2" id="KW-0560">Oxidoreductase</keyword>
<dbReference type="InterPro" id="IPR036188">
    <property type="entry name" value="FAD/NAD-bd_sf"/>
</dbReference>
<dbReference type="GO" id="GO:0000104">
    <property type="term" value="F:succinate dehydrogenase activity"/>
    <property type="evidence" value="ECO:0007669"/>
    <property type="project" value="TreeGrafter"/>
</dbReference>
<protein>
    <submittedName>
        <fullName evidence="4">FAD-binding protein</fullName>
    </submittedName>
</protein>
<dbReference type="Pfam" id="PF00890">
    <property type="entry name" value="FAD_binding_2"/>
    <property type="match status" value="1"/>
</dbReference>
<dbReference type="Gene3D" id="3.90.700.10">
    <property type="entry name" value="Succinate dehydrogenase/fumarate reductase flavoprotein, catalytic domain"/>
    <property type="match status" value="1"/>
</dbReference>
<organism evidence="4 5">
    <name type="scientific">Congzhengia minquanensis</name>
    <dbReference type="NCBI Taxonomy" id="2763657"/>
    <lineage>
        <taxon>Bacteria</taxon>
        <taxon>Bacillati</taxon>
        <taxon>Bacillota</taxon>
        <taxon>Clostridia</taxon>
        <taxon>Eubacteriales</taxon>
        <taxon>Oscillospiraceae</taxon>
        <taxon>Congzhengia</taxon>
    </lineage>
</organism>
<evidence type="ECO:0000259" key="3">
    <source>
        <dbReference type="Pfam" id="PF00890"/>
    </source>
</evidence>
<dbReference type="GO" id="GO:0009055">
    <property type="term" value="F:electron transfer activity"/>
    <property type="evidence" value="ECO:0007669"/>
    <property type="project" value="TreeGrafter"/>
</dbReference>
<keyword evidence="1" id="KW-0285">Flavoprotein</keyword>